<evidence type="ECO:0000256" key="9">
    <source>
        <dbReference type="RuleBase" id="RU361161"/>
    </source>
</evidence>
<organism evidence="11 12">
    <name type="scientific">Elsinoe australis</name>
    <dbReference type="NCBI Taxonomy" id="40998"/>
    <lineage>
        <taxon>Eukaryota</taxon>
        <taxon>Fungi</taxon>
        <taxon>Dikarya</taxon>
        <taxon>Ascomycota</taxon>
        <taxon>Pezizomycotina</taxon>
        <taxon>Dothideomycetes</taxon>
        <taxon>Dothideomycetidae</taxon>
        <taxon>Myriangiales</taxon>
        <taxon>Elsinoaceae</taxon>
        <taxon>Elsinoe</taxon>
    </lineage>
</organism>
<evidence type="ECO:0000256" key="4">
    <source>
        <dbReference type="ARBA" id="ARBA00022801"/>
    </source>
</evidence>
<evidence type="ECO:0000256" key="7">
    <source>
        <dbReference type="ARBA" id="ARBA00023295"/>
    </source>
</evidence>
<name>A0A2P8A431_9PEZI</name>
<dbReference type="InterPro" id="IPR037524">
    <property type="entry name" value="PA14/GLEYA"/>
</dbReference>
<dbReference type="Pfam" id="PF01915">
    <property type="entry name" value="Glyco_hydro_3_C"/>
    <property type="match status" value="1"/>
</dbReference>
<dbReference type="GO" id="GO:0030245">
    <property type="term" value="P:cellulose catabolic process"/>
    <property type="evidence" value="ECO:0007669"/>
    <property type="project" value="UniProtKB-UniPathway"/>
</dbReference>
<sequence>MDVDKILSQLTLEEKVALTAGVDTWRTAAIERLGVPSITTSDGPHGIRGTNFFNGAPAALLPSATGMGATFDTEVMEQVGDLLGKEARARNIHAFLGPTVCIQRSPLIGRGFEAFGEDPVMSGNIAAALINGMQKHKVGAIIKHYAAHDQSAWSIEDNCIISQRALREVHLLPFHIAANKSKPWGFMTSYNKINGTHVAEHHQLLEEILRQDWGWKGLVMSDWGGTYSTSEAINAGLDLEMPGPTKWRGNILTWAVNSRKVPMAALDARVRNMLEFINKVKPEMPGASDLPQNDEQSQVLVRKVAAESIVLLKNDKKILPLDKKSGKKFGLIGPHWQLPAISGGGSADLVPYYISKPFDAFTKAVGQDVPLQVGCYTHRFAPLLTSGLTIPSTSDVGLILEWFSTDPSDDPSAKVLATTTTKETYMFLADSLPPNLPSQWYLRVRTTLTAEKTSTFRIGLCVIGKGKLSFAGKQVIDLWTSQPEKTGDTPMFNAASSEVRADVELKEGEKYDIEIVVVNEGLEKAVGAMPTGGVRLGGYEVVDEDKALEDAVALAKEVEVPILLTGLSSDWEYEGSDRTGLGLPGRTDELIARVAKANPNTVVVTQAGSPIAMPWLEDVGTLVHAWFGGQETGRALVDVLFGDVNPCGKLSQTFPKRLEDTPAFLTFGKADANLHYGEGVFVGYRYHEKVDRPPLFYFGHGLSYSQFEYSNLVVPEKWEANVEHVVKIKVNVKNAGERPGKEVVQVYISDPKSKVIRPKKELKAFKKVDVEAGETKTVEIELDKYAVSFWDEEVEKWLAEKGAFEVVIAKSADPSAEVLRKEFMLAESFTWSGA</sequence>
<accession>A0A2P8A431</accession>
<dbReference type="PRINTS" id="PR00133">
    <property type="entry name" value="GLHYDRLASE3"/>
</dbReference>
<dbReference type="SMART" id="SM01217">
    <property type="entry name" value="Fn3_like"/>
    <property type="match status" value="1"/>
</dbReference>
<protein>
    <recommendedName>
        <fullName evidence="9">beta-glucosidase</fullName>
        <ecNumber evidence="9">3.2.1.21</ecNumber>
    </recommendedName>
</protein>
<dbReference type="Pfam" id="PF07691">
    <property type="entry name" value="PA14"/>
    <property type="match status" value="1"/>
</dbReference>
<evidence type="ECO:0000259" key="10">
    <source>
        <dbReference type="PROSITE" id="PS51820"/>
    </source>
</evidence>
<dbReference type="InterPro" id="IPR026891">
    <property type="entry name" value="Fn3-like"/>
</dbReference>
<dbReference type="UniPathway" id="UPA00696"/>
<dbReference type="InterPro" id="IPR011658">
    <property type="entry name" value="PA14_dom"/>
</dbReference>
<dbReference type="InterPro" id="IPR036881">
    <property type="entry name" value="Glyco_hydro_3_C_sf"/>
</dbReference>
<evidence type="ECO:0000256" key="8">
    <source>
        <dbReference type="ARBA" id="ARBA00023326"/>
    </source>
</evidence>
<dbReference type="InterPro" id="IPR013783">
    <property type="entry name" value="Ig-like_fold"/>
</dbReference>
<dbReference type="SUPFAM" id="SSF51445">
    <property type="entry name" value="(Trans)glycosidases"/>
    <property type="match status" value="1"/>
</dbReference>
<evidence type="ECO:0000256" key="6">
    <source>
        <dbReference type="ARBA" id="ARBA00023277"/>
    </source>
</evidence>
<dbReference type="InterPro" id="IPR017853">
    <property type="entry name" value="GH"/>
</dbReference>
<keyword evidence="4 9" id="KW-0378">Hydrolase</keyword>
<evidence type="ECO:0000256" key="3">
    <source>
        <dbReference type="ARBA" id="ARBA00005336"/>
    </source>
</evidence>
<dbReference type="PROSITE" id="PS51820">
    <property type="entry name" value="PA14"/>
    <property type="match status" value="1"/>
</dbReference>
<evidence type="ECO:0000313" key="11">
    <source>
        <dbReference type="EMBL" id="PSK55226.1"/>
    </source>
</evidence>
<keyword evidence="8 9" id="KW-0624">Polysaccharide degradation</keyword>
<dbReference type="InterPro" id="IPR050288">
    <property type="entry name" value="Cellulose_deg_GH3"/>
</dbReference>
<keyword evidence="7 9" id="KW-0326">Glycosidase</keyword>
<dbReference type="Gene3D" id="3.20.20.300">
    <property type="entry name" value="Glycoside hydrolase, family 3, N-terminal domain"/>
    <property type="match status" value="1"/>
</dbReference>
<dbReference type="PROSITE" id="PS00775">
    <property type="entry name" value="GLYCOSYL_HYDROL_F3"/>
    <property type="match status" value="1"/>
</dbReference>
<dbReference type="EMBL" id="NHZQ01000067">
    <property type="protein sequence ID" value="PSK55226.1"/>
    <property type="molecule type" value="Genomic_DNA"/>
</dbReference>
<evidence type="ECO:0000256" key="2">
    <source>
        <dbReference type="ARBA" id="ARBA00004987"/>
    </source>
</evidence>
<comment type="catalytic activity">
    <reaction evidence="1 9">
        <text>Hydrolysis of terminal, non-reducing beta-D-glucosyl residues with release of beta-D-glucose.</text>
        <dbReference type="EC" id="3.2.1.21"/>
    </reaction>
</comment>
<dbReference type="Pfam" id="PF14310">
    <property type="entry name" value="Fn3-like"/>
    <property type="match status" value="1"/>
</dbReference>
<dbReference type="InterPro" id="IPR036962">
    <property type="entry name" value="Glyco_hydro_3_N_sf"/>
</dbReference>
<dbReference type="SUPFAM" id="SSF52279">
    <property type="entry name" value="Beta-D-glucan exohydrolase, C-terminal domain"/>
    <property type="match status" value="1"/>
</dbReference>
<dbReference type="STRING" id="40998.A0A2P8A431"/>
<proteinExistence type="inferred from homology"/>
<evidence type="ECO:0000256" key="5">
    <source>
        <dbReference type="ARBA" id="ARBA00023180"/>
    </source>
</evidence>
<keyword evidence="12" id="KW-1185">Reference proteome</keyword>
<dbReference type="Pfam" id="PF00933">
    <property type="entry name" value="Glyco_hydro_3"/>
    <property type="match status" value="1"/>
</dbReference>
<comment type="pathway">
    <text evidence="2 9">Glycan metabolism; cellulose degradation.</text>
</comment>
<dbReference type="Proteomes" id="UP000243723">
    <property type="component" value="Unassembled WGS sequence"/>
</dbReference>
<dbReference type="Gene3D" id="2.60.40.10">
    <property type="entry name" value="Immunoglobulins"/>
    <property type="match status" value="1"/>
</dbReference>
<evidence type="ECO:0000256" key="1">
    <source>
        <dbReference type="ARBA" id="ARBA00000448"/>
    </source>
</evidence>
<dbReference type="Gene3D" id="2.60.120.260">
    <property type="entry name" value="Galactose-binding domain-like"/>
    <property type="match status" value="1"/>
</dbReference>
<dbReference type="OrthoDB" id="47059at2759"/>
<keyword evidence="5" id="KW-0325">Glycoprotein</keyword>
<dbReference type="PANTHER" id="PTHR42715">
    <property type="entry name" value="BETA-GLUCOSIDASE"/>
    <property type="match status" value="1"/>
</dbReference>
<feature type="domain" description="PA14" evidence="10">
    <location>
        <begin position="393"/>
        <end position="552"/>
    </location>
</feature>
<dbReference type="FunFam" id="2.60.40.10:FF:000495">
    <property type="entry name" value="Periplasmic beta-glucosidase"/>
    <property type="match status" value="1"/>
</dbReference>
<dbReference type="InterPro" id="IPR001764">
    <property type="entry name" value="Glyco_hydro_3_N"/>
</dbReference>
<dbReference type="SMART" id="SM00758">
    <property type="entry name" value="PA14"/>
    <property type="match status" value="1"/>
</dbReference>
<dbReference type="InterPro" id="IPR002772">
    <property type="entry name" value="Glyco_hydro_3_C"/>
</dbReference>
<comment type="similarity">
    <text evidence="3 9">Belongs to the glycosyl hydrolase 3 family.</text>
</comment>
<evidence type="ECO:0000313" key="12">
    <source>
        <dbReference type="Proteomes" id="UP000243723"/>
    </source>
</evidence>
<dbReference type="InterPro" id="IPR019800">
    <property type="entry name" value="Glyco_hydro_3_AS"/>
</dbReference>
<comment type="caution">
    <text evidence="11">The sequence shown here is derived from an EMBL/GenBank/DDBJ whole genome shotgun (WGS) entry which is preliminary data.</text>
</comment>
<dbReference type="GO" id="GO:0008422">
    <property type="term" value="F:beta-glucosidase activity"/>
    <property type="evidence" value="ECO:0007669"/>
    <property type="project" value="UniProtKB-EC"/>
</dbReference>
<dbReference type="AlphaFoldDB" id="A0A2P8A431"/>
<dbReference type="PANTHER" id="PTHR42715:SF27">
    <property type="entry name" value="BETA-GLUCOSIDASE-RELATED"/>
    <property type="match status" value="1"/>
</dbReference>
<dbReference type="EC" id="3.2.1.21" evidence="9"/>
<gene>
    <name evidence="11" type="ORF">B9Z65_2615</name>
</gene>
<keyword evidence="6 9" id="KW-0119">Carbohydrate metabolism</keyword>
<reference evidence="11 12" key="1">
    <citation type="submission" date="2017-05" db="EMBL/GenBank/DDBJ databases">
        <title>Draft genome sequence of Elsinoe australis.</title>
        <authorList>
            <person name="Cheng Q."/>
        </authorList>
    </citation>
    <scope>NUCLEOTIDE SEQUENCE [LARGE SCALE GENOMIC DNA]</scope>
    <source>
        <strain evidence="11 12">NL1</strain>
    </source>
</reference>
<dbReference type="Gene3D" id="3.40.50.1700">
    <property type="entry name" value="Glycoside hydrolase family 3 C-terminal domain"/>
    <property type="match status" value="1"/>
</dbReference>